<sequence>MKNNLLVKTAIAASIVSVLNACSGVDEGYNPNFNSTSGVTYSDDKITVMLTEETGSQSIDLLAGATIDGKAASDFDGTIFINQIEILASNNFLHRKHPAYQRPIKPSHLFS</sequence>
<proteinExistence type="predicted"/>
<dbReference type="Proteomes" id="UP001247805">
    <property type="component" value="Unassembled WGS sequence"/>
</dbReference>
<gene>
    <name evidence="1" type="ORF">RS130_22630</name>
</gene>
<protein>
    <submittedName>
        <fullName evidence="1">Uncharacterized protein</fullName>
    </submittedName>
</protein>
<organism evidence="1 2">
    <name type="scientific">Paraglaciecola aquimarina</name>
    <dbReference type="NCBI Taxonomy" id="1235557"/>
    <lineage>
        <taxon>Bacteria</taxon>
        <taxon>Pseudomonadati</taxon>
        <taxon>Pseudomonadota</taxon>
        <taxon>Gammaproteobacteria</taxon>
        <taxon>Alteromonadales</taxon>
        <taxon>Alteromonadaceae</taxon>
        <taxon>Paraglaciecola</taxon>
    </lineage>
</organism>
<name>A0ABU3T212_9ALTE</name>
<reference evidence="1 2" key="1">
    <citation type="submission" date="2023-10" db="EMBL/GenBank/DDBJ databases">
        <title>Glaciecola aquimarina strain GGW-M5 nov., isolated from a coastal seawater.</title>
        <authorList>
            <person name="Bayburt H."/>
            <person name="Kim J.M."/>
            <person name="Choi B.J."/>
            <person name="Jeon C.O."/>
        </authorList>
    </citation>
    <scope>NUCLEOTIDE SEQUENCE [LARGE SCALE GENOMIC DNA]</scope>
    <source>
        <strain evidence="1 2">KCTC 32108</strain>
    </source>
</reference>
<dbReference type="RefSeq" id="WP_316027803.1">
    <property type="nucleotide sequence ID" value="NZ_JAWDIO010000002.1"/>
</dbReference>
<evidence type="ECO:0000313" key="1">
    <source>
        <dbReference type="EMBL" id="MDU0356309.1"/>
    </source>
</evidence>
<keyword evidence="2" id="KW-1185">Reference proteome</keyword>
<accession>A0ABU3T212</accession>
<comment type="caution">
    <text evidence="1">The sequence shown here is derived from an EMBL/GenBank/DDBJ whole genome shotgun (WGS) entry which is preliminary data.</text>
</comment>
<evidence type="ECO:0000313" key="2">
    <source>
        <dbReference type="Proteomes" id="UP001247805"/>
    </source>
</evidence>
<dbReference type="EMBL" id="JAWDIO010000002">
    <property type="protein sequence ID" value="MDU0356309.1"/>
    <property type="molecule type" value="Genomic_DNA"/>
</dbReference>